<dbReference type="InterPro" id="IPR000600">
    <property type="entry name" value="ROK"/>
</dbReference>
<comment type="similarity">
    <text evidence="1">Belongs to the ROK (NagC/XylR) family.</text>
</comment>
<dbReference type="InterPro" id="IPR000835">
    <property type="entry name" value="HTH_MarR-typ"/>
</dbReference>
<sequence>MTTHTVAVDTQIMRGINAAAVLTVLRDASPLGVSTIAKRTGLSRQAVTRAIAGLEQLGLAEFRAPDPQATRAGRPAQSVVFRGDAAVVVGVAIAPDVVTVATADLAGELLDRRDLPLTEPSSVRDQVGAGIRAALDELSVPRERVWAASVAVPGIVDVATGTVVLSSSMAHLHGDGLRSAVAELLDCTVYVDNDVKLATEGEQWRGTPHETSSLVLVEWGERVGAGLMLNGTLYRGASNDSGDIGFLRLEPASRPNEADRADVLGPFERTVGGAALTQLAMDAAGRHGDHEWLATLASAPADTRLDLVIAAVRDGRAPAVEAMRTVAARFARGIAAVRALLDPELVIIGGPMARCGEELLVTLRAELEGETLNQPSIELSTLGGDAVVQGALHHALAIVEAERLAPSALSE</sequence>
<dbReference type="InterPro" id="IPR036388">
    <property type="entry name" value="WH-like_DNA-bd_sf"/>
</dbReference>
<gene>
    <name evidence="3" type="ORF">SAMN04488561_4071</name>
</gene>
<accession>A0A1H5PCJ2</accession>
<dbReference type="AlphaFoldDB" id="A0A1H5PCJ2"/>
<dbReference type="Proteomes" id="UP000181980">
    <property type="component" value="Unassembled WGS sequence"/>
</dbReference>
<protein>
    <submittedName>
        <fullName evidence="3">Sugar kinase of the NBD/HSP70 family, may contain an N-terminal HTH domain</fullName>
    </submittedName>
</protein>
<feature type="domain" description="HTH marR-type" evidence="2">
    <location>
        <begin position="18"/>
        <end position="68"/>
    </location>
</feature>
<evidence type="ECO:0000256" key="1">
    <source>
        <dbReference type="ARBA" id="ARBA00006479"/>
    </source>
</evidence>
<dbReference type="EMBL" id="FNUC01000004">
    <property type="protein sequence ID" value="SEF11430.1"/>
    <property type="molecule type" value="Genomic_DNA"/>
</dbReference>
<dbReference type="GO" id="GO:0003700">
    <property type="term" value="F:DNA-binding transcription factor activity"/>
    <property type="evidence" value="ECO:0007669"/>
    <property type="project" value="InterPro"/>
</dbReference>
<evidence type="ECO:0000313" key="4">
    <source>
        <dbReference type="Proteomes" id="UP000181980"/>
    </source>
</evidence>
<dbReference type="STRING" id="561176.SAMN04488561_4071"/>
<dbReference type="SUPFAM" id="SSF53067">
    <property type="entry name" value="Actin-like ATPase domain"/>
    <property type="match status" value="1"/>
</dbReference>
<dbReference type="GO" id="GO:0016301">
    <property type="term" value="F:kinase activity"/>
    <property type="evidence" value="ECO:0007669"/>
    <property type="project" value="UniProtKB-KW"/>
</dbReference>
<organism evidence="3 4">
    <name type="scientific">Jiangella alba</name>
    <dbReference type="NCBI Taxonomy" id="561176"/>
    <lineage>
        <taxon>Bacteria</taxon>
        <taxon>Bacillati</taxon>
        <taxon>Actinomycetota</taxon>
        <taxon>Actinomycetes</taxon>
        <taxon>Jiangellales</taxon>
        <taxon>Jiangellaceae</taxon>
        <taxon>Jiangella</taxon>
    </lineage>
</organism>
<keyword evidence="4" id="KW-1185">Reference proteome</keyword>
<dbReference type="InterPro" id="IPR036390">
    <property type="entry name" value="WH_DNA-bd_sf"/>
</dbReference>
<proteinExistence type="inferred from homology"/>
<dbReference type="PANTHER" id="PTHR18964:SF149">
    <property type="entry name" value="BIFUNCTIONAL UDP-N-ACETYLGLUCOSAMINE 2-EPIMERASE_N-ACETYLMANNOSAMINE KINASE"/>
    <property type="match status" value="1"/>
</dbReference>
<keyword evidence="3" id="KW-0808">Transferase</keyword>
<keyword evidence="3" id="KW-0418">Kinase</keyword>
<dbReference type="Gene3D" id="1.10.10.10">
    <property type="entry name" value="Winged helix-like DNA-binding domain superfamily/Winged helix DNA-binding domain"/>
    <property type="match status" value="1"/>
</dbReference>
<dbReference type="RefSeq" id="WP_083412390.1">
    <property type="nucleotide sequence ID" value="NZ_FNUC01000004.1"/>
</dbReference>
<dbReference type="Pfam" id="PF12802">
    <property type="entry name" value="MarR_2"/>
    <property type="match status" value="1"/>
</dbReference>
<dbReference type="Pfam" id="PF00480">
    <property type="entry name" value="ROK"/>
    <property type="match status" value="1"/>
</dbReference>
<reference evidence="4" key="1">
    <citation type="submission" date="2016-10" db="EMBL/GenBank/DDBJ databases">
        <authorList>
            <person name="Varghese N."/>
            <person name="Submissions S."/>
        </authorList>
    </citation>
    <scope>NUCLEOTIDE SEQUENCE [LARGE SCALE GENOMIC DNA]</scope>
    <source>
        <strain evidence="4">DSM 45237</strain>
    </source>
</reference>
<dbReference type="SUPFAM" id="SSF46785">
    <property type="entry name" value="Winged helix' DNA-binding domain"/>
    <property type="match status" value="1"/>
</dbReference>
<evidence type="ECO:0000313" key="3">
    <source>
        <dbReference type="EMBL" id="SEF11430.1"/>
    </source>
</evidence>
<name>A0A1H5PCJ2_9ACTN</name>
<dbReference type="Gene3D" id="3.30.420.40">
    <property type="match status" value="2"/>
</dbReference>
<dbReference type="InterPro" id="IPR043129">
    <property type="entry name" value="ATPase_NBD"/>
</dbReference>
<evidence type="ECO:0000259" key="2">
    <source>
        <dbReference type="Pfam" id="PF12802"/>
    </source>
</evidence>
<dbReference type="PANTHER" id="PTHR18964">
    <property type="entry name" value="ROK (REPRESSOR, ORF, KINASE) FAMILY"/>
    <property type="match status" value="1"/>
</dbReference>